<sequence length="371" mass="41236">MKVHRTKHTANFTIAPNAILREERMSEMARLILLRLLSNTDDYEGATALKMWEDARAIRGDAAPGKRAFLNAFNEMEEFGYLVRTKVREGSKWVTHVDVYDTPQNLPEETSDEPSGDDSLGLPGFGKSEREKPEPGKSESGQSSKRTMEKDASRRTISSSSVSGHVEREPAPVAEKKTKTPESIVIERLGCTDDEARMVVDYIEQQGDGRGGRIRSLVWWVTNREERLLLGDLAHVRRHSAPPTVTVCGDHQQDMPPHGCALCAGEIKAGDPEDIARLRSHLAAAGEKARPDLARLLGAPERPAQRAYSDDPGAYYRRINKGAYKPYRNPENQDVYDEPLLASPRPQDVTGALAPVVTAEQIRNGTDDFRL</sequence>
<evidence type="ECO:0000256" key="1">
    <source>
        <dbReference type="SAM" id="MobiDB-lite"/>
    </source>
</evidence>
<gene>
    <name evidence="2" type="ORF">KGD84_17310</name>
</gene>
<protein>
    <recommendedName>
        <fullName evidence="4">Helix-turn-helix domain-containing protein</fullName>
    </recommendedName>
</protein>
<proteinExistence type="predicted"/>
<dbReference type="RefSeq" id="WP_220561483.1">
    <property type="nucleotide sequence ID" value="NZ_CP074133.1"/>
</dbReference>
<evidence type="ECO:0008006" key="4">
    <source>
        <dbReference type="Google" id="ProtNLM"/>
    </source>
</evidence>
<accession>A0ABX8BIQ9</accession>
<dbReference type="EMBL" id="CP074133">
    <property type="protein sequence ID" value="QUX20288.1"/>
    <property type="molecule type" value="Genomic_DNA"/>
</dbReference>
<feature type="region of interest" description="Disordered" evidence="1">
    <location>
        <begin position="103"/>
        <end position="181"/>
    </location>
</feature>
<reference evidence="2 3" key="1">
    <citation type="submission" date="2021-05" db="EMBL/GenBank/DDBJ databases">
        <title>Direct Submission.</title>
        <authorList>
            <person name="Li K."/>
            <person name="Gao J."/>
        </authorList>
    </citation>
    <scope>NUCLEOTIDE SEQUENCE [LARGE SCALE GENOMIC DNA]</scope>
    <source>
        <strain evidence="2 3">Mg02</strain>
    </source>
</reference>
<organism evidence="2 3">
    <name type="scientific">Nocardiopsis changdeensis</name>
    <dbReference type="NCBI Taxonomy" id="2831969"/>
    <lineage>
        <taxon>Bacteria</taxon>
        <taxon>Bacillati</taxon>
        <taxon>Actinomycetota</taxon>
        <taxon>Actinomycetes</taxon>
        <taxon>Streptosporangiales</taxon>
        <taxon>Nocardiopsidaceae</taxon>
        <taxon>Nocardiopsis</taxon>
    </lineage>
</organism>
<dbReference type="Proteomes" id="UP000676079">
    <property type="component" value="Chromosome"/>
</dbReference>
<evidence type="ECO:0000313" key="2">
    <source>
        <dbReference type="EMBL" id="QUX20288.1"/>
    </source>
</evidence>
<name>A0ABX8BIQ9_9ACTN</name>
<feature type="compositionally biased region" description="Basic and acidic residues" evidence="1">
    <location>
        <begin position="127"/>
        <end position="137"/>
    </location>
</feature>
<keyword evidence="3" id="KW-1185">Reference proteome</keyword>
<feature type="compositionally biased region" description="Basic and acidic residues" evidence="1">
    <location>
        <begin position="165"/>
        <end position="180"/>
    </location>
</feature>
<evidence type="ECO:0000313" key="3">
    <source>
        <dbReference type="Proteomes" id="UP000676079"/>
    </source>
</evidence>